<dbReference type="AlphaFoldDB" id="A0A9X0ASG8"/>
<dbReference type="EMBL" id="JAPEIS010000003">
    <property type="protein sequence ID" value="KAJ8068141.1"/>
    <property type="molecule type" value="Genomic_DNA"/>
</dbReference>
<comment type="caution">
    <text evidence="2">The sequence shown here is derived from an EMBL/GenBank/DDBJ whole genome shotgun (WGS) entry which is preliminary data.</text>
</comment>
<name>A0A9X0ASG8_9HELO</name>
<reference evidence="2" key="1">
    <citation type="submission" date="2022-11" db="EMBL/GenBank/DDBJ databases">
        <title>Genome Resource of Sclerotinia nivalis Strain SnTB1, a Plant Pathogen Isolated from American Ginseng.</title>
        <authorList>
            <person name="Fan S."/>
        </authorList>
    </citation>
    <scope>NUCLEOTIDE SEQUENCE</scope>
    <source>
        <strain evidence="2">SnTB1</strain>
    </source>
</reference>
<feature type="domain" description="2EXR" evidence="1">
    <location>
        <begin position="9"/>
        <end position="100"/>
    </location>
</feature>
<evidence type="ECO:0000259" key="1">
    <source>
        <dbReference type="Pfam" id="PF20150"/>
    </source>
</evidence>
<dbReference type="PANTHER" id="PTHR35910">
    <property type="entry name" value="2EXR DOMAIN-CONTAINING PROTEIN"/>
    <property type="match status" value="1"/>
</dbReference>
<protein>
    <recommendedName>
        <fullName evidence="1">2EXR domain-containing protein</fullName>
    </recommendedName>
</protein>
<sequence length="215" mass="24918">MATAPLTQFHPFPSLPYELRLKIYNTLLNEPRTVKINCEKSIIKLSRRRYLKSYTSSTPIPPLLHTSHESRAEALTHYQPLFRTEHSPSYIYINFDTDTINLADGIMTYLAGAELEGIRRLELQVEDAAYFGHYNLEILSKMRGLREVELVAKGEDRGTWQPRGHFLRGIMRDLKELRRENPLWDCPRVRLMHADSGEEFAVVEGGVWTEADEED</sequence>
<dbReference type="Pfam" id="PF20150">
    <property type="entry name" value="2EXR"/>
    <property type="match status" value="1"/>
</dbReference>
<dbReference type="PANTHER" id="PTHR35910:SF1">
    <property type="entry name" value="2EXR DOMAIN-CONTAINING PROTEIN"/>
    <property type="match status" value="1"/>
</dbReference>
<organism evidence="2 3">
    <name type="scientific">Sclerotinia nivalis</name>
    <dbReference type="NCBI Taxonomy" id="352851"/>
    <lineage>
        <taxon>Eukaryota</taxon>
        <taxon>Fungi</taxon>
        <taxon>Dikarya</taxon>
        <taxon>Ascomycota</taxon>
        <taxon>Pezizomycotina</taxon>
        <taxon>Leotiomycetes</taxon>
        <taxon>Helotiales</taxon>
        <taxon>Sclerotiniaceae</taxon>
        <taxon>Sclerotinia</taxon>
    </lineage>
</organism>
<dbReference type="OrthoDB" id="3473305at2759"/>
<evidence type="ECO:0000313" key="2">
    <source>
        <dbReference type="EMBL" id="KAJ8068141.1"/>
    </source>
</evidence>
<evidence type="ECO:0000313" key="3">
    <source>
        <dbReference type="Proteomes" id="UP001152300"/>
    </source>
</evidence>
<dbReference type="InterPro" id="IPR045518">
    <property type="entry name" value="2EXR"/>
</dbReference>
<dbReference type="Proteomes" id="UP001152300">
    <property type="component" value="Unassembled WGS sequence"/>
</dbReference>
<accession>A0A9X0ASG8</accession>
<keyword evidence="3" id="KW-1185">Reference proteome</keyword>
<proteinExistence type="predicted"/>
<gene>
    <name evidence="2" type="ORF">OCU04_003712</name>
</gene>